<keyword evidence="7 9" id="KW-0505">Motor protein</keyword>
<protein>
    <recommendedName>
        <fullName evidence="12">Kinesin motor domain-containing protein</fullName>
    </recommendedName>
</protein>
<evidence type="ECO:0000313" key="13">
    <source>
        <dbReference type="EMBL" id="KAJ1645616.1"/>
    </source>
</evidence>
<evidence type="ECO:0000313" key="14">
    <source>
        <dbReference type="Proteomes" id="UP001145021"/>
    </source>
</evidence>
<dbReference type="GO" id="GO:0003777">
    <property type="term" value="F:microtubule motor activity"/>
    <property type="evidence" value="ECO:0007669"/>
    <property type="project" value="InterPro"/>
</dbReference>
<dbReference type="Pfam" id="PF00169">
    <property type="entry name" value="PH"/>
    <property type="match status" value="1"/>
</dbReference>
<proteinExistence type="inferred from homology"/>
<dbReference type="InterPro" id="IPR027417">
    <property type="entry name" value="P-loop_NTPase"/>
</dbReference>
<keyword evidence="6 10" id="KW-0175">Coiled coil</keyword>
<keyword evidence="4 9" id="KW-0547">Nucleotide-binding</keyword>
<feature type="coiled-coil region" evidence="10">
    <location>
        <begin position="349"/>
        <end position="396"/>
    </location>
</feature>
<dbReference type="Pfam" id="PF12473">
    <property type="entry name" value="DUF3694"/>
    <property type="match status" value="1"/>
</dbReference>
<dbReference type="GO" id="GO:0008017">
    <property type="term" value="F:microtubule binding"/>
    <property type="evidence" value="ECO:0007669"/>
    <property type="project" value="InterPro"/>
</dbReference>
<dbReference type="Pfam" id="PF00225">
    <property type="entry name" value="Kinesin"/>
    <property type="match status" value="1"/>
</dbReference>
<feature type="compositionally biased region" description="Basic residues" evidence="11">
    <location>
        <begin position="686"/>
        <end position="699"/>
    </location>
</feature>
<keyword evidence="2" id="KW-0963">Cytoplasm</keyword>
<dbReference type="Gene3D" id="2.60.200.20">
    <property type="match status" value="1"/>
</dbReference>
<evidence type="ECO:0000256" key="6">
    <source>
        <dbReference type="ARBA" id="ARBA00023054"/>
    </source>
</evidence>
<organism evidence="13 14">
    <name type="scientific">Coemansia asiatica</name>
    <dbReference type="NCBI Taxonomy" id="1052880"/>
    <lineage>
        <taxon>Eukaryota</taxon>
        <taxon>Fungi</taxon>
        <taxon>Fungi incertae sedis</taxon>
        <taxon>Zoopagomycota</taxon>
        <taxon>Kickxellomycotina</taxon>
        <taxon>Kickxellomycetes</taxon>
        <taxon>Kickxellales</taxon>
        <taxon>Kickxellaceae</taxon>
        <taxon>Coemansia</taxon>
    </lineage>
</organism>
<comment type="similarity">
    <text evidence="9">Belongs to the TRAFAC class myosin-kinesin ATPase superfamily. Kinesin family.</text>
</comment>
<keyword evidence="3" id="KW-0493">Microtubule</keyword>
<dbReference type="EMBL" id="JANBOH010000097">
    <property type="protein sequence ID" value="KAJ1645616.1"/>
    <property type="molecule type" value="Genomic_DNA"/>
</dbReference>
<dbReference type="PROSITE" id="PS00411">
    <property type="entry name" value="KINESIN_MOTOR_1"/>
    <property type="match status" value="1"/>
</dbReference>
<keyword evidence="14" id="KW-1185">Reference proteome</keyword>
<dbReference type="InterPro" id="IPR019821">
    <property type="entry name" value="Kinesin_motor_CS"/>
</dbReference>
<evidence type="ECO:0000259" key="12">
    <source>
        <dbReference type="PROSITE" id="PS50067"/>
    </source>
</evidence>
<evidence type="ECO:0000256" key="3">
    <source>
        <dbReference type="ARBA" id="ARBA00022701"/>
    </source>
</evidence>
<dbReference type="GO" id="GO:0005524">
    <property type="term" value="F:ATP binding"/>
    <property type="evidence" value="ECO:0007669"/>
    <property type="project" value="UniProtKB-UniRule"/>
</dbReference>
<dbReference type="InterPro" id="IPR001752">
    <property type="entry name" value="Kinesin_motor_dom"/>
</dbReference>
<evidence type="ECO:0000256" key="9">
    <source>
        <dbReference type="PROSITE-ProRule" id="PRU00283"/>
    </source>
</evidence>
<dbReference type="InterPro" id="IPR032405">
    <property type="entry name" value="Kinesin_assoc"/>
</dbReference>
<evidence type="ECO:0000256" key="2">
    <source>
        <dbReference type="ARBA" id="ARBA00022490"/>
    </source>
</evidence>
<dbReference type="PROSITE" id="PS50067">
    <property type="entry name" value="KINESIN_MOTOR_2"/>
    <property type="match status" value="1"/>
</dbReference>
<feature type="region of interest" description="Disordered" evidence="11">
    <location>
        <begin position="1151"/>
        <end position="1182"/>
    </location>
</feature>
<dbReference type="InterPro" id="IPR001849">
    <property type="entry name" value="PH_domain"/>
</dbReference>
<dbReference type="InterPro" id="IPR022164">
    <property type="entry name" value="Kinesin-like"/>
</dbReference>
<dbReference type="InterPro" id="IPR011993">
    <property type="entry name" value="PH-like_dom_sf"/>
</dbReference>
<name>A0A9W7XKY2_9FUNG</name>
<dbReference type="Pfam" id="PF16183">
    <property type="entry name" value="Kinesin_assoc"/>
    <property type="match status" value="1"/>
</dbReference>
<evidence type="ECO:0000256" key="10">
    <source>
        <dbReference type="SAM" id="Coils"/>
    </source>
</evidence>
<feature type="binding site" evidence="9">
    <location>
        <begin position="75"/>
        <end position="82"/>
    </location>
    <ligand>
        <name>ATP</name>
        <dbReference type="ChEBI" id="CHEBI:30616"/>
    </ligand>
</feature>
<feature type="compositionally biased region" description="Low complexity" evidence="11">
    <location>
        <begin position="664"/>
        <end position="675"/>
    </location>
</feature>
<feature type="region of interest" description="Disordered" evidence="11">
    <location>
        <begin position="562"/>
        <end position="588"/>
    </location>
</feature>
<feature type="compositionally biased region" description="Acidic residues" evidence="11">
    <location>
        <begin position="571"/>
        <end position="588"/>
    </location>
</feature>
<dbReference type="SUPFAM" id="SSF52540">
    <property type="entry name" value="P-loop containing nucleoside triphosphate hydrolases"/>
    <property type="match status" value="1"/>
</dbReference>
<comment type="caution">
    <text evidence="13">The sequence shown here is derived from an EMBL/GenBank/DDBJ whole genome shotgun (WGS) entry which is preliminary data.</text>
</comment>
<feature type="domain" description="Kinesin motor" evidence="12">
    <location>
        <begin position="1"/>
        <end position="341"/>
    </location>
</feature>
<dbReference type="Proteomes" id="UP001145021">
    <property type="component" value="Unassembled WGS sequence"/>
</dbReference>
<sequence length="1737" mass="192358">MNDKQTVLSKPAVLQNSGRTEQKLQRTYTFDYSYWTAGDPKDPRYASQEVIFNDIGNAVLGHALSGYHCCVFAYGQTGSGKSYTMMGGSGHEAGLIPRICESLFDRIAKDQREASYHVEVSYLEIYNERVRDLLNPQQQQQQGANGSLRVREHPSLGPYVEDLSKAAVDSYEAVLKHMSQGNKARTVAATNMNEASSRSHAVFTIVVTRRCSIGTCSSESFEHDVTERVSRISLVDLAGSERADSTMAIGERLKEGAKINQSLAALGKVISALADRETKKHLADNKSRQKPFVPYRDSVLTWLLKDSLGGNSRTFMIATISPADYSETLSTLRYADRAKRIVNKATVNEDAASKLVRDLKAEVAQLRLRLAREESSKDLEDQLAASEKLVAELNTSWEEKLRRTQMIQAERERALAAMGISVDTNREGFGVGLYAPRDIPHLVNLSEDPLMSECLVYNIKPGKTLVGSAADVDIRLGASGGVEPTHCFFEYLSDESGSLLSVHPYPNCLVLVNGQRIEQPKQLRSGYRIIIGTSFVFRLNHPQQACQDRLLCSENAEATKDANTVEHSEYADDGDGDGDVDVDGDGDGDGADWQYAWNEAHPDIVSVPVGGGYGYYSPSVWSDSQSEISDVPETASSTAYSIINSSHHLAHLQQNPEMLCPRPSSQASQVSQASSLRRGASISSHQKNHWQHRQQRRRNSTATDISPFRSSSSFDLHQRQRGQTVSGGGLNISGVRIPRRLGAAAPAESVQNSSSPYLTDDVPDQLLYRQRLARLVLLHWRRYKLVKVGETMLRNAVHLKEANIISKELGQKVVYQFAILRGGTEGFPVSPLEPDALPSLLSDWDTIAVPSSENATSSSHAKGSTGSSMLQTKSLGHPLLNSSGGSIPEVVIKVLDIANTCWYVWSLAFFHTQLLKMRSLSTVKGSYRAHLVLDPFHMTPAPKYSCLGTAAFPLWPGERPYSVKIEAPVIDALSGLERGTVIGNLAVLPTRQITTQREKPSTWNVIVHIKSLHGVDEEEMTSVHCRIKIARASGYLNANSPITTDELAMNSNNDMQISMSADSPVLVSASSERASRYSSPLKGFGTNPVNLQFRQQWSIGMLTADTCIVIEFFGAAQPLALRRAFHEDVLIEKALQDGTRLDKDIIDKLGDSENHMEEADEHSALDSTNDGDKMQQQQQQQQLTASQNLLVERLHEEELFVDSQHEVIVWIRVLELGLDGQWEKAPCSSSGPASLTAFLLRQGLQRRVEVVVGHNASRHLQITAISKIRIGCPVLIDEKGRLVSTANTEGENSSRLMAALSIANTQMQQSLDKSSDTLEQTRLDNRCFTEAAASWDTSVFGSRLLNVPTDKSMRVRLSLEISMEMANGARPLILATDIYAQIHARQATISGSSSWLASLAESASGLLFRANRSRNSSTGANGLRSNRVSDAASVYSLDTTTTATTTTRTSETMVERNPPLGDPVFRVFAVTLSPVDHLHGKNNLWRLNTGKKYVRGEETLLPWKPRSVQFVDEFRRLENLETWRILMAQTREQLESVGMAAGIFKSTKESKREEENGGRYTPRQKQIFCDFFNGLVRLSELLNPYSGNGLGLQQEPTQDSVAKIDSNYSDEDNIRPRMAVKRIPSSVAPISMQGHFCHRGWVDVLDTNRAPDTWTTRWFVVERPYVFCFADKACRHLDNVINIASARINVDPHVSEMLGRSNILALYTNTNAYLLSPPADEVQEWISAIDEWYFMLI</sequence>
<dbReference type="GO" id="GO:0005874">
    <property type="term" value="C:microtubule"/>
    <property type="evidence" value="ECO:0007669"/>
    <property type="project" value="UniProtKB-KW"/>
</dbReference>
<gene>
    <name evidence="13" type="ORF">LPJ64_002821</name>
</gene>
<dbReference type="InterPro" id="IPR008984">
    <property type="entry name" value="SMAD_FHA_dom_sf"/>
</dbReference>
<dbReference type="InterPro" id="IPR036961">
    <property type="entry name" value="Kinesin_motor_dom_sf"/>
</dbReference>
<dbReference type="SMART" id="SM00233">
    <property type="entry name" value="PH"/>
    <property type="match status" value="1"/>
</dbReference>
<dbReference type="SUPFAM" id="SSF49879">
    <property type="entry name" value="SMAD/FHA domain"/>
    <property type="match status" value="1"/>
</dbReference>
<accession>A0A9W7XKY2</accession>
<evidence type="ECO:0000256" key="7">
    <source>
        <dbReference type="ARBA" id="ARBA00023175"/>
    </source>
</evidence>
<dbReference type="Gene3D" id="3.40.850.10">
    <property type="entry name" value="Kinesin motor domain"/>
    <property type="match status" value="1"/>
</dbReference>
<evidence type="ECO:0000256" key="4">
    <source>
        <dbReference type="ARBA" id="ARBA00022741"/>
    </source>
</evidence>
<evidence type="ECO:0000256" key="5">
    <source>
        <dbReference type="ARBA" id="ARBA00022840"/>
    </source>
</evidence>
<evidence type="ECO:0000256" key="8">
    <source>
        <dbReference type="ARBA" id="ARBA00023212"/>
    </source>
</evidence>
<dbReference type="Gene3D" id="6.10.250.2520">
    <property type="match status" value="1"/>
</dbReference>
<feature type="region of interest" description="Disordered" evidence="11">
    <location>
        <begin position="658"/>
        <end position="731"/>
    </location>
</feature>
<keyword evidence="5 9" id="KW-0067">ATP-binding</keyword>
<dbReference type="SMART" id="SM00129">
    <property type="entry name" value="KISc"/>
    <property type="match status" value="1"/>
</dbReference>
<feature type="compositionally biased region" description="Polar residues" evidence="11">
    <location>
        <begin position="700"/>
        <end position="715"/>
    </location>
</feature>
<dbReference type="GO" id="GO:0010970">
    <property type="term" value="P:transport along microtubule"/>
    <property type="evidence" value="ECO:0007669"/>
    <property type="project" value="UniProtKB-ARBA"/>
</dbReference>
<feature type="compositionally biased region" description="Basic and acidic residues" evidence="11">
    <location>
        <begin position="1151"/>
        <end position="1164"/>
    </location>
</feature>
<dbReference type="Gene3D" id="2.30.29.30">
    <property type="entry name" value="Pleckstrin-homology domain (PH domain)/Phosphotyrosine-binding domain (PTB)"/>
    <property type="match status" value="1"/>
</dbReference>
<keyword evidence="8" id="KW-0206">Cytoskeleton</keyword>
<reference evidence="13" key="1">
    <citation type="submission" date="2022-07" db="EMBL/GenBank/DDBJ databases">
        <title>Phylogenomic reconstructions and comparative analyses of Kickxellomycotina fungi.</title>
        <authorList>
            <person name="Reynolds N.K."/>
            <person name="Stajich J.E."/>
            <person name="Barry K."/>
            <person name="Grigoriev I.V."/>
            <person name="Crous P."/>
            <person name="Smith M.E."/>
        </authorList>
    </citation>
    <scope>NUCLEOTIDE SEQUENCE</scope>
    <source>
        <strain evidence="13">NBRC 105413</strain>
    </source>
</reference>
<dbReference type="FunFam" id="3.40.850.10:FF:000021">
    <property type="entry name" value="kinesin-like protein KIF16B isoform X1"/>
    <property type="match status" value="1"/>
</dbReference>
<evidence type="ECO:0000256" key="11">
    <source>
        <dbReference type="SAM" id="MobiDB-lite"/>
    </source>
</evidence>
<dbReference type="SUPFAM" id="SSF50729">
    <property type="entry name" value="PH domain-like"/>
    <property type="match status" value="1"/>
</dbReference>
<comment type="subcellular location">
    <subcellularLocation>
        <location evidence="1">Cytoplasm</location>
        <location evidence="1">Cytoskeleton</location>
    </subcellularLocation>
</comment>
<dbReference type="PANTHER" id="PTHR47117">
    <property type="entry name" value="STAR-RELATED LIPID TRANSFER PROTEIN 9"/>
    <property type="match status" value="1"/>
</dbReference>
<dbReference type="PRINTS" id="PR00380">
    <property type="entry name" value="KINESINHEAVY"/>
</dbReference>
<evidence type="ECO:0000256" key="1">
    <source>
        <dbReference type="ARBA" id="ARBA00004245"/>
    </source>
</evidence>